<feature type="signal peptide" evidence="2">
    <location>
        <begin position="1"/>
        <end position="19"/>
    </location>
</feature>
<dbReference type="InterPro" id="IPR012338">
    <property type="entry name" value="Beta-lactam/transpept-like"/>
</dbReference>
<evidence type="ECO:0000313" key="6">
    <source>
        <dbReference type="Proteomes" id="UP000235023"/>
    </source>
</evidence>
<dbReference type="SUPFAM" id="SSF56601">
    <property type="entry name" value="beta-lactamase/transpeptidase-like"/>
    <property type="match status" value="1"/>
</dbReference>
<name>A0A2J5HLP4_9EURO</name>
<dbReference type="Pfam" id="PF26335">
    <property type="entry name" value="ARB_00930_C"/>
    <property type="match status" value="1"/>
</dbReference>
<dbReference type="InterPro" id="IPR058664">
    <property type="entry name" value="ARB_00930-like_C"/>
</dbReference>
<dbReference type="PANTHER" id="PTHR22935:SF95">
    <property type="entry name" value="BETA-LACTAMASE-LIKE 1-RELATED"/>
    <property type="match status" value="1"/>
</dbReference>
<organism evidence="5 6">
    <name type="scientific">Aspergillus taichungensis</name>
    <dbReference type="NCBI Taxonomy" id="482145"/>
    <lineage>
        <taxon>Eukaryota</taxon>
        <taxon>Fungi</taxon>
        <taxon>Dikarya</taxon>
        <taxon>Ascomycota</taxon>
        <taxon>Pezizomycotina</taxon>
        <taxon>Eurotiomycetes</taxon>
        <taxon>Eurotiomycetidae</taxon>
        <taxon>Eurotiales</taxon>
        <taxon>Aspergillaceae</taxon>
        <taxon>Aspergillus</taxon>
        <taxon>Aspergillus subgen. Circumdati</taxon>
    </lineage>
</organism>
<gene>
    <name evidence="5" type="ORF">BDW42DRAFT_202434</name>
</gene>
<feature type="domain" description="Beta-lactamase-like ARB-00930-like C-terminal" evidence="4">
    <location>
        <begin position="435"/>
        <end position="604"/>
    </location>
</feature>
<dbReference type="InterPro" id="IPR051478">
    <property type="entry name" value="Beta-lactamase-like_AB/R"/>
</dbReference>
<feature type="domain" description="Beta-lactamase-related" evidence="3">
    <location>
        <begin position="111"/>
        <end position="412"/>
    </location>
</feature>
<evidence type="ECO:0000256" key="2">
    <source>
        <dbReference type="SAM" id="SignalP"/>
    </source>
</evidence>
<comment type="similarity">
    <text evidence="1">Belongs to the beta-lactamase family.</text>
</comment>
<evidence type="ECO:0000313" key="5">
    <source>
        <dbReference type="EMBL" id="PLN77933.1"/>
    </source>
</evidence>
<evidence type="ECO:0000259" key="3">
    <source>
        <dbReference type="Pfam" id="PF00144"/>
    </source>
</evidence>
<evidence type="ECO:0000256" key="1">
    <source>
        <dbReference type="ARBA" id="ARBA00038473"/>
    </source>
</evidence>
<dbReference type="PANTHER" id="PTHR22935">
    <property type="entry name" value="PENICILLIN-BINDING PROTEIN"/>
    <property type="match status" value="1"/>
</dbReference>
<dbReference type="AlphaFoldDB" id="A0A2J5HLP4"/>
<accession>A0A2J5HLP4</accession>
<dbReference type="InterPro" id="IPR001466">
    <property type="entry name" value="Beta-lactam-related"/>
</dbReference>
<dbReference type="Gene3D" id="3.40.710.10">
    <property type="entry name" value="DD-peptidase/beta-lactamase superfamily"/>
    <property type="match status" value="1"/>
</dbReference>
<evidence type="ECO:0000259" key="4">
    <source>
        <dbReference type="Pfam" id="PF26335"/>
    </source>
</evidence>
<keyword evidence="6" id="KW-1185">Reference proteome</keyword>
<reference evidence="6" key="1">
    <citation type="submission" date="2017-12" db="EMBL/GenBank/DDBJ databases">
        <authorList>
            <consortium name="DOE Joint Genome Institute"/>
            <person name="Mondo S.J."/>
            <person name="Kjaerbolling I."/>
            <person name="Vesth T.C."/>
            <person name="Frisvad J.C."/>
            <person name="Nybo J.L."/>
            <person name="Theobald S."/>
            <person name="Kuo A."/>
            <person name="Bowyer P."/>
            <person name="Matsuda Y."/>
            <person name="Lyhne E.K."/>
            <person name="Kogle M.E."/>
            <person name="Clum A."/>
            <person name="Lipzen A."/>
            <person name="Salamov A."/>
            <person name="Ngan C.Y."/>
            <person name="Daum C."/>
            <person name="Chiniquy J."/>
            <person name="Barry K."/>
            <person name="LaButti K."/>
            <person name="Haridas S."/>
            <person name="Simmons B.A."/>
            <person name="Magnuson J.K."/>
            <person name="Mortensen U.H."/>
            <person name="Larsen T.O."/>
            <person name="Grigoriev I.V."/>
            <person name="Baker S.E."/>
            <person name="Andersen M.R."/>
            <person name="Nordberg H.P."/>
            <person name="Cantor M.N."/>
            <person name="Hua S.X."/>
        </authorList>
    </citation>
    <scope>NUCLEOTIDE SEQUENCE [LARGE SCALE GENOMIC DNA]</scope>
    <source>
        <strain evidence="6">IBT 19404</strain>
    </source>
</reference>
<dbReference type="EMBL" id="KZ559586">
    <property type="protein sequence ID" value="PLN77933.1"/>
    <property type="molecule type" value="Genomic_DNA"/>
</dbReference>
<sequence length="611" mass="65190">MHFLLHLASAASFIQTSTAQLPPVPSLKPIPSYSGCPPDGPLLPRPTNLAQSQHIKDAAHRLTTALDSALNGDIRAGWPVDNVSFSIGLVSPNGGQGARPIWEYHHRAALNTQGTETVTGDSQYLIGSVSKVFSDLMLLKSGVDVHTPVTHFFPELAAPESTIPWGEITLGTLGEHLAGIPPNYVYEFYFLQPFYESLGLPHLDPSDYPPCGVIGLNNTKACTRQEMLHGLLSTLPVNPVNSRPTYSQLSFLLFTFCLEQATGKNYSTLLQETILQPLNLTSTGVSPGDTQHAVIPPGPSSWGSDFGFNAPGGGLFSTLNDLSALASSILAHTALPSPAAVRKWLKPTSMTSSPTTLVGSPWEILRTTHLTPTNPHTVDIYGKSGGALGYTAQFSLIDQYGVGTVILTAGPVGALDILYHSVLGTFLPAIEAETRAQSTKYTGTWSSSQPPNTTLTLTLDTNPGLHLTTLTHTNNSIKDALTEIYKTQYTPLGFGVLAPELRLYPTGIETPVSPAEASSLGHPSRRLLRQDWRLHFDIVPVDGAAVSDLPGQEGWGADGDGEAYCAGWQMGDWMRYGEQALDRVVFVVDGDGGEVVGVEVPALRGGGLVSV</sequence>
<feature type="chain" id="PRO_5014410181" evidence="2">
    <location>
        <begin position="20"/>
        <end position="611"/>
    </location>
</feature>
<protein>
    <submittedName>
        <fullName evidence="5">Beta-lactamase family protein</fullName>
    </submittedName>
</protein>
<dbReference type="Pfam" id="PF00144">
    <property type="entry name" value="Beta-lactamase"/>
    <property type="match status" value="1"/>
</dbReference>
<proteinExistence type="inferred from homology"/>
<keyword evidence="2" id="KW-0732">Signal</keyword>
<dbReference type="OrthoDB" id="6220758at2759"/>
<dbReference type="Proteomes" id="UP000235023">
    <property type="component" value="Unassembled WGS sequence"/>
</dbReference>